<dbReference type="EMBL" id="CP015961">
    <property type="protein sequence ID" value="ANI90827.1"/>
    <property type="molecule type" value="Genomic_DNA"/>
</dbReference>
<dbReference type="Proteomes" id="UP000186104">
    <property type="component" value="Chromosome"/>
</dbReference>
<dbReference type="RefSeq" id="WP_067474384.1">
    <property type="nucleotide sequence ID" value="NZ_CP015961.1"/>
</dbReference>
<dbReference type="PANTHER" id="PTHR48081">
    <property type="entry name" value="AB HYDROLASE SUPERFAMILY PROTEIN C4A8.06C"/>
    <property type="match status" value="1"/>
</dbReference>
<feature type="transmembrane region" description="Helical" evidence="2">
    <location>
        <begin position="71"/>
        <end position="89"/>
    </location>
</feature>
<evidence type="ECO:0000313" key="4">
    <source>
        <dbReference type="EMBL" id="ANI90827.1"/>
    </source>
</evidence>
<keyword evidence="2" id="KW-1133">Transmembrane helix</keyword>
<evidence type="ECO:0000256" key="2">
    <source>
        <dbReference type="SAM" id="Phobius"/>
    </source>
</evidence>
<dbReference type="InterPro" id="IPR050300">
    <property type="entry name" value="GDXG_lipolytic_enzyme"/>
</dbReference>
<dbReference type="STRING" id="499555.BJL86_0015"/>
<keyword evidence="2" id="KW-0472">Membrane</keyword>
<keyword evidence="1 4" id="KW-0378">Hydrolase</keyword>
<dbReference type="KEGG" id="dtm:BJL86_0015"/>
<dbReference type="SUPFAM" id="SSF53474">
    <property type="entry name" value="alpha/beta-Hydrolases"/>
    <property type="match status" value="1"/>
</dbReference>
<evidence type="ECO:0000313" key="5">
    <source>
        <dbReference type="Proteomes" id="UP000186104"/>
    </source>
</evidence>
<gene>
    <name evidence="4" type="ORF">BJL86_0015</name>
</gene>
<evidence type="ECO:0000259" key="3">
    <source>
        <dbReference type="Pfam" id="PF20434"/>
    </source>
</evidence>
<name>A0A173LHQ4_9ACTN</name>
<feature type="domain" description="BD-FAE-like" evidence="3">
    <location>
        <begin position="143"/>
        <end position="273"/>
    </location>
</feature>
<feature type="transmembrane region" description="Helical" evidence="2">
    <location>
        <begin position="34"/>
        <end position="59"/>
    </location>
</feature>
<evidence type="ECO:0000256" key="1">
    <source>
        <dbReference type="ARBA" id="ARBA00022801"/>
    </source>
</evidence>
<dbReference type="OrthoDB" id="9803828at2"/>
<accession>A0A173LHQ4</accession>
<dbReference type="InterPro" id="IPR029058">
    <property type="entry name" value="AB_hydrolase_fold"/>
</dbReference>
<dbReference type="GO" id="GO:0016787">
    <property type="term" value="F:hydrolase activity"/>
    <property type="evidence" value="ECO:0007669"/>
    <property type="project" value="UniProtKB-KW"/>
</dbReference>
<dbReference type="Gene3D" id="3.40.50.1820">
    <property type="entry name" value="alpha/beta hydrolase"/>
    <property type="match status" value="1"/>
</dbReference>
<feature type="transmembrane region" description="Helical" evidence="2">
    <location>
        <begin position="6"/>
        <end position="22"/>
    </location>
</feature>
<dbReference type="PANTHER" id="PTHR48081:SF33">
    <property type="entry name" value="KYNURENINE FORMAMIDASE"/>
    <property type="match status" value="1"/>
</dbReference>
<dbReference type="Pfam" id="PF20434">
    <property type="entry name" value="BD-FAE"/>
    <property type="match status" value="1"/>
</dbReference>
<dbReference type="AlphaFoldDB" id="A0A173LHQ4"/>
<protein>
    <submittedName>
        <fullName evidence="4">AB hydrolase superfamily protein</fullName>
    </submittedName>
</protein>
<keyword evidence="5" id="KW-1185">Reference proteome</keyword>
<organism evidence="4 5">
    <name type="scientific">Dietzia timorensis</name>
    <dbReference type="NCBI Taxonomy" id="499555"/>
    <lineage>
        <taxon>Bacteria</taxon>
        <taxon>Bacillati</taxon>
        <taxon>Actinomycetota</taxon>
        <taxon>Actinomycetes</taxon>
        <taxon>Mycobacteriales</taxon>
        <taxon>Dietziaceae</taxon>
        <taxon>Dietzia</taxon>
    </lineage>
</organism>
<reference evidence="4 5" key="1">
    <citation type="submission" date="2016-06" db="EMBL/GenBank/DDBJ databases">
        <title>Complete genome sequence of a saline-alkali tolerant type strain Dietzia timorensis ID05-A0528T.</title>
        <authorList>
            <person name="Wu X."/>
        </authorList>
    </citation>
    <scope>NUCLEOTIDE SEQUENCE [LARGE SCALE GENOMIC DNA]</scope>
    <source>
        <strain evidence="4 5">ID05-A0528</strain>
    </source>
</reference>
<proteinExistence type="predicted"/>
<keyword evidence="2" id="KW-0812">Transmembrane</keyword>
<dbReference type="InterPro" id="IPR049492">
    <property type="entry name" value="BD-FAE-like_dom"/>
</dbReference>
<sequence length="377" mass="40899">MSTGFLVTVIIWALVVAAVLWPPRRPIIFARAAFVVSIAVGELPLLFLLAFAITAVQTYRSADGVVGPVDWAIYAFAVLVIAGMAVLYLRTLRARPAIADAVGLPPHGATAWWSGIFCLPVKPLRVQRISNVQYAGGGREHRLDVYRLRHAPGGAPVLIFFHGGGFSGGDKYWEGRHLWYRMAAQGWVVISANYALRPHAGYPEHLTDAKRVIAFARENADEYGIDPATVVVSGSSAGGHLAAMCALTTNLPEFQPGFDSADTQVSAAVCLYGYFGRYYGEPRGHRPSSLPADYQATAAPPVFVVHGTHDSFITVNSARRFVRYLREHSPSTVAYAELPGANHGFDVFAGPRPRAVVDGISHFLGREVLRTGHPRGR</sequence>